<keyword evidence="1" id="KW-0812">Transmembrane</keyword>
<evidence type="ECO:0000313" key="3">
    <source>
        <dbReference type="Proteomes" id="UP000254503"/>
    </source>
</evidence>
<dbReference type="AlphaFoldDB" id="A0A376WZZ4"/>
<evidence type="ECO:0000313" key="2">
    <source>
        <dbReference type="EMBL" id="STJ55567.1"/>
    </source>
</evidence>
<sequence>MSQDSKVFFRIFLGIGLVLILISVVVFYNQFTYSKDAIHTEGVIVDTVWHSSHSHRTGKDGSWYPVVAFRPTPDYTLISIRVSAAIFMKTAKAIKLMFIILPGILKRLR</sequence>
<name>A0A376WZZ4_ECOLX</name>
<protein>
    <submittedName>
        <fullName evidence="2">Inner membrane protein</fullName>
    </submittedName>
</protein>
<keyword evidence="1" id="KW-1133">Transmembrane helix</keyword>
<evidence type="ECO:0000256" key="1">
    <source>
        <dbReference type="SAM" id="Phobius"/>
    </source>
</evidence>
<dbReference type="Proteomes" id="UP000254503">
    <property type="component" value="Unassembled WGS sequence"/>
</dbReference>
<feature type="transmembrane region" description="Helical" evidence="1">
    <location>
        <begin position="78"/>
        <end position="105"/>
    </location>
</feature>
<gene>
    <name evidence="2" type="primary">ymfA</name>
    <name evidence="2" type="ORF">NCTC9045_03514</name>
</gene>
<reference evidence="2 3" key="1">
    <citation type="submission" date="2018-06" db="EMBL/GenBank/DDBJ databases">
        <authorList>
            <consortium name="Pathogen Informatics"/>
            <person name="Doyle S."/>
        </authorList>
    </citation>
    <scope>NUCLEOTIDE SEQUENCE [LARGE SCALE GENOMIC DNA]</scope>
    <source>
        <strain evidence="2 3">NCTC9045</strain>
    </source>
</reference>
<feature type="transmembrane region" description="Helical" evidence="1">
    <location>
        <begin position="7"/>
        <end position="28"/>
    </location>
</feature>
<keyword evidence="1" id="KW-0472">Membrane</keyword>
<accession>A0A376WZZ4</accession>
<organism evidence="2 3">
    <name type="scientific">Escherichia coli</name>
    <dbReference type="NCBI Taxonomy" id="562"/>
    <lineage>
        <taxon>Bacteria</taxon>
        <taxon>Pseudomonadati</taxon>
        <taxon>Pseudomonadota</taxon>
        <taxon>Gammaproteobacteria</taxon>
        <taxon>Enterobacterales</taxon>
        <taxon>Enterobacteriaceae</taxon>
        <taxon>Escherichia</taxon>
    </lineage>
</organism>
<proteinExistence type="predicted"/>
<dbReference type="EMBL" id="UGDD01000002">
    <property type="protein sequence ID" value="STJ55567.1"/>
    <property type="molecule type" value="Genomic_DNA"/>
</dbReference>